<dbReference type="AlphaFoldDB" id="A0A4P6X2Y0"/>
<dbReference type="GO" id="GO:0016740">
    <property type="term" value="F:transferase activity"/>
    <property type="evidence" value="ECO:0007669"/>
    <property type="project" value="UniProtKB-ARBA"/>
</dbReference>
<evidence type="ECO:0000256" key="4">
    <source>
        <dbReference type="ARBA" id="ARBA00023136"/>
    </source>
</evidence>
<organism evidence="6 7">
    <name type="scientific">Hydrogenophaga pseudoflava</name>
    <name type="common">Pseudomonas carboxydoflava</name>
    <dbReference type="NCBI Taxonomy" id="47421"/>
    <lineage>
        <taxon>Bacteria</taxon>
        <taxon>Pseudomonadati</taxon>
        <taxon>Pseudomonadota</taxon>
        <taxon>Betaproteobacteria</taxon>
        <taxon>Burkholderiales</taxon>
        <taxon>Comamonadaceae</taxon>
        <taxon>Hydrogenophaga</taxon>
    </lineage>
</organism>
<evidence type="ECO:0008006" key="8">
    <source>
        <dbReference type="Google" id="ProtNLM"/>
    </source>
</evidence>
<proteinExistence type="predicted"/>
<feature type="transmembrane region" description="Helical" evidence="5">
    <location>
        <begin position="90"/>
        <end position="110"/>
    </location>
</feature>
<dbReference type="InterPro" id="IPR007318">
    <property type="entry name" value="Phopholipid_MeTrfase"/>
</dbReference>
<keyword evidence="7" id="KW-1185">Reference proteome</keyword>
<dbReference type="Proteomes" id="UP000293912">
    <property type="component" value="Chromosome"/>
</dbReference>
<sequence length="153" mass="17205">MSWLEHRVPPPLVGLVTALLMVWAAGGPEWHVPTGSNGLSLALLVLVGLSFDLAGLLAFRASRTTVNPLRPERASSLVTRGVYRITRNPMYVGMVFLLLAWGVYLAHWPALLLGPMAYVLYLTRFQIAPEERVLLGLFGEEYRTYMARVRRWL</sequence>
<feature type="transmembrane region" description="Helical" evidence="5">
    <location>
        <begin position="40"/>
        <end position="59"/>
    </location>
</feature>
<evidence type="ECO:0000256" key="3">
    <source>
        <dbReference type="ARBA" id="ARBA00022989"/>
    </source>
</evidence>
<keyword evidence="2 5" id="KW-0812">Transmembrane</keyword>
<dbReference type="PANTHER" id="PTHR12714:SF24">
    <property type="entry name" value="SLR1182 PROTEIN"/>
    <property type="match status" value="1"/>
</dbReference>
<dbReference type="Pfam" id="PF04191">
    <property type="entry name" value="PEMT"/>
    <property type="match status" value="1"/>
</dbReference>
<dbReference type="GO" id="GO:0012505">
    <property type="term" value="C:endomembrane system"/>
    <property type="evidence" value="ECO:0007669"/>
    <property type="project" value="UniProtKB-SubCell"/>
</dbReference>
<evidence type="ECO:0000256" key="5">
    <source>
        <dbReference type="SAM" id="Phobius"/>
    </source>
</evidence>
<dbReference type="PANTHER" id="PTHR12714">
    <property type="entry name" value="PROTEIN-S ISOPRENYLCYSTEINE O-METHYLTRANSFERASE"/>
    <property type="match status" value="1"/>
</dbReference>
<keyword evidence="4 5" id="KW-0472">Membrane</keyword>
<evidence type="ECO:0000256" key="2">
    <source>
        <dbReference type="ARBA" id="ARBA00022692"/>
    </source>
</evidence>
<dbReference type="RefSeq" id="WP_079365748.1">
    <property type="nucleotide sequence ID" value="NZ_CP037867.1"/>
</dbReference>
<name>A0A4P6X2Y0_HYDPS</name>
<evidence type="ECO:0000256" key="1">
    <source>
        <dbReference type="ARBA" id="ARBA00004127"/>
    </source>
</evidence>
<evidence type="ECO:0000313" key="7">
    <source>
        <dbReference type="Proteomes" id="UP000293912"/>
    </source>
</evidence>
<gene>
    <name evidence="6" type="ORF">HPF_14245</name>
</gene>
<dbReference type="Gene3D" id="1.20.120.1630">
    <property type="match status" value="1"/>
</dbReference>
<dbReference type="EMBL" id="CP037867">
    <property type="protein sequence ID" value="QBM28858.1"/>
    <property type="molecule type" value="Genomic_DNA"/>
</dbReference>
<keyword evidence="3 5" id="KW-1133">Transmembrane helix</keyword>
<protein>
    <recommendedName>
        <fullName evidence="8">Isoprenylcysteine carboxyl methyltransferase (ICMT) family protein</fullName>
    </recommendedName>
</protein>
<dbReference type="KEGG" id="hpse:HPF_14245"/>
<accession>A0A4P6X2Y0</accession>
<evidence type="ECO:0000313" key="6">
    <source>
        <dbReference type="EMBL" id="QBM28858.1"/>
    </source>
</evidence>
<comment type="subcellular location">
    <subcellularLocation>
        <location evidence="1">Endomembrane system</location>
        <topology evidence="1">Multi-pass membrane protein</topology>
    </subcellularLocation>
</comment>
<reference evidence="6 7" key="1">
    <citation type="submission" date="2019-03" db="EMBL/GenBank/DDBJ databases">
        <authorList>
            <person name="Sebastian G."/>
            <person name="Baumann P."/>
            <person name="Ruckert C."/>
            <person name="Kalinowski J."/>
            <person name="Nebel B."/>
            <person name="Takors R."/>
            <person name="Blombach B."/>
        </authorList>
    </citation>
    <scope>NUCLEOTIDE SEQUENCE [LARGE SCALE GENOMIC DNA]</scope>
    <source>
        <strain evidence="6 7">DSM 1084</strain>
    </source>
</reference>